<feature type="transmembrane region" description="Helical" evidence="6">
    <location>
        <begin position="660"/>
        <end position="678"/>
    </location>
</feature>
<dbReference type="PANTHER" id="PTHR23278">
    <property type="entry name" value="SIDESTEP PROTEIN"/>
    <property type="match status" value="1"/>
</dbReference>
<dbReference type="InterPro" id="IPR003599">
    <property type="entry name" value="Ig_sub"/>
</dbReference>
<dbReference type="SMART" id="SM00409">
    <property type="entry name" value="IG"/>
    <property type="match status" value="4"/>
</dbReference>
<dbReference type="Pfam" id="PF07686">
    <property type="entry name" value="V-set"/>
    <property type="match status" value="1"/>
</dbReference>
<keyword evidence="3 6" id="KW-1133">Transmembrane helix</keyword>
<dbReference type="InterPro" id="IPR003598">
    <property type="entry name" value="Ig_sub2"/>
</dbReference>
<dbReference type="Pfam" id="PF07679">
    <property type="entry name" value="I-set"/>
    <property type="match status" value="1"/>
</dbReference>
<keyword evidence="4 6" id="KW-0472">Membrane</keyword>
<dbReference type="InterPro" id="IPR007110">
    <property type="entry name" value="Ig-like_dom"/>
</dbReference>
<feature type="signal peptide" evidence="7">
    <location>
        <begin position="1"/>
        <end position="15"/>
    </location>
</feature>
<evidence type="ECO:0000256" key="3">
    <source>
        <dbReference type="ARBA" id="ARBA00022989"/>
    </source>
</evidence>
<evidence type="ECO:0000256" key="6">
    <source>
        <dbReference type="SAM" id="Phobius"/>
    </source>
</evidence>
<dbReference type="AlphaFoldDB" id="A0AAJ7WH25"/>
<evidence type="ECO:0000259" key="8">
    <source>
        <dbReference type="PROSITE" id="PS50835"/>
    </source>
</evidence>
<organism evidence="9 10">
    <name type="scientific">Galendromus occidentalis</name>
    <name type="common">western predatory mite</name>
    <dbReference type="NCBI Taxonomy" id="34638"/>
    <lineage>
        <taxon>Eukaryota</taxon>
        <taxon>Metazoa</taxon>
        <taxon>Ecdysozoa</taxon>
        <taxon>Arthropoda</taxon>
        <taxon>Chelicerata</taxon>
        <taxon>Arachnida</taxon>
        <taxon>Acari</taxon>
        <taxon>Parasitiformes</taxon>
        <taxon>Mesostigmata</taxon>
        <taxon>Gamasina</taxon>
        <taxon>Phytoseioidea</taxon>
        <taxon>Phytoseiidae</taxon>
        <taxon>Typhlodrominae</taxon>
        <taxon>Galendromus</taxon>
    </lineage>
</organism>
<evidence type="ECO:0000256" key="1">
    <source>
        <dbReference type="ARBA" id="ARBA00004167"/>
    </source>
</evidence>
<evidence type="ECO:0000256" key="4">
    <source>
        <dbReference type="ARBA" id="ARBA00023136"/>
    </source>
</evidence>
<feature type="domain" description="Ig-like" evidence="8">
    <location>
        <begin position="19"/>
        <end position="137"/>
    </location>
</feature>
<reference evidence="10" key="1">
    <citation type="submission" date="2025-08" db="UniProtKB">
        <authorList>
            <consortium name="RefSeq"/>
        </authorList>
    </citation>
    <scope>IDENTIFICATION</scope>
</reference>
<keyword evidence="9" id="KW-1185">Reference proteome</keyword>
<feature type="domain" description="Ig-like" evidence="8">
    <location>
        <begin position="355"/>
        <end position="446"/>
    </location>
</feature>
<evidence type="ECO:0000313" key="10">
    <source>
        <dbReference type="RefSeq" id="XP_028966572.1"/>
    </source>
</evidence>
<feature type="chain" id="PRO_5042480722" evidence="7">
    <location>
        <begin position="16"/>
        <end position="679"/>
    </location>
</feature>
<dbReference type="GO" id="GO:0016020">
    <property type="term" value="C:membrane"/>
    <property type="evidence" value="ECO:0007669"/>
    <property type="project" value="UniProtKB-SubCell"/>
</dbReference>
<dbReference type="PROSITE" id="PS50835">
    <property type="entry name" value="IG_LIKE"/>
    <property type="match status" value="4"/>
</dbReference>
<dbReference type="SMART" id="SM00408">
    <property type="entry name" value="IGc2"/>
    <property type="match status" value="3"/>
</dbReference>
<accession>A0AAJ7WH25</accession>
<dbReference type="SUPFAM" id="SSF48726">
    <property type="entry name" value="Immunoglobulin"/>
    <property type="match status" value="5"/>
</dbReference>
<dbReference type="InterPro" id="IPR013106">
    <property type="entry name" value="Ig_V-set"/>
</dbReference>
<feature type="domain" description="Ig-like" evidence="8">
    <location>
        <begin position="253"/>
        <end position="348"/>
    </location>
</feature>
<keyword evidence="2 6" id="KW-0812">Transmembrane</keyword>
<dbReference type="InterPro" id="IPR013783">
    <property type="entry name" value="Ig-like_fold"/>
</dbReference>
<dbReference type="Proteomes" id="UP000694867">
    <property type="component" value="Unplaced"/>
</dbReference>
<gene>
    <name evidence="10" type="primary">LOC100906110</name>
</gene>
<comment type="subcellular location">
    <subcellularLocation>
        <location evidence="1">Membrane</location>
        <topology evidence="1">Single-pass membrane protein</topology>
    </subcellularLocation>
</comment>
<evidence type="ECO:0000313" key="9">
    <source>
        <dbReference type="Proteomes" id="UP000694867"/>
    </source>
</evidence>
<sequence length="679" mass="75516">MWMILLWALVLATDAHRTPAQKTRDHHLNEEILVKAERGGSVRLPCDIESYLDDEPIKIQWFKDNTSSPFYILEDTRRRGIWNANHDISVEWAGRAFFSALSSPSSLEVSKVQTADAGKYACRVLFHGGELRTQNITLIVGVSPSKPQITDGDGTLLRGTVGPFYVGHSLRLNCIVERGDPMPTVVWRRNGIEVKHGGRYTLYAKKRLEGVHLVLDIGRLVRDELKASFTCEATNRIVEKSLSTTVTVDLILPPLSVEIEQGGSRYDAGTSAEFRCRVSGSRPFPVVTWILATRKIESFFNDISNEDDGNTTVSTLLLTMSPQENGQKLICRVSNHQLPGSTWDDSVVLNVLHRPIVHLQLGEGLQLQRLQEGSDVYFECSVAANPPLSQIQWTLDDRELPHDKDIIVQGTYLALRNVSAAKLNGRLNCDVTNPVGSVRSNDVELRIHYPPRCRPEVERFHRFASIKSPVVIRCQMDADPRDKLTFVWLLKNSTSGGRRYLKDHKLMNDSTSVLFYTPSSMSEVASIECSGNNSLNKTNRAQPCVFHVEPYGAPPVLGDCQVVNQAQSWFFLECDTSSREHLSESYQLEVRHADTNVLLANLTSQNDAVFQVRGIPDSTECIALVFAFNEKGRSEPTRVMIQAISPPSKLLTNSVVETSVTAGGIVIIALIVLISAAAS</sequence>
<evidence type="ECO:0000256" key="7">
    <source>
        <dbReference type="SAM" id="SignalP"/>
    </source>
</evidence>
<dbReference type="InterPro" id="IPR013098">
    <property type="entry name" value="Ig_I-set"/>
</dbReference>
<dbReference type="GeneID" id="100906110"/>
<feature type="domain" description="Ig-like" evidence="8">
    <location>
        <begin position="147"/>
        <end position="247"/>
    </location>
</feature>
<dbReference type="Gene3D" id="2.60.40.10">
    <property type="entry name" value="Immunoglobulins"/>
    <property type="match status" value="4"/>
</dbReference>
<keyword evidence="7" id="KW-0732">Signal</keyword>
<keyword evidence="5" id="KW-1015">Disulfide bond</keyword>
<name>A0AAJ7WH25_9ACAR</name>
<evidence type="ECO:0000256" key="5">
    <source>
        <dbReference type="ARBA" id="ARBA00023157"/>
    </source>
</evidence>
<dbReference type="Pfam" id="PF08205">
    <property type="entry name" value="C2-set_2"/>
    <property type="match status" value="1"/>
</dbReference>
<dbReference type="Pfam" id="PF13895">
    <property type="entry name" value="Ig_2"/>
    <property type="match status" value="1"/>
</dbReference>
<dbReference type="PANTHER" id="PTHR23278:SF19">
    <property type="entry name" value="OBSCURIN"/>
    <property type="match status" value="1"/>
</dbReference>
<dbReference type="RefSeq" id="XP_028966572.1">
    <property type="nucleotide sequence ID" value="XM_029110739.1"/>
</dbReference>
<dbReference type="KEGG" id="goe:100906110"/>
<dbReference type="InterPro" id="IPR013162">
    <property type="entry name" value="CD80_C2-set"/>
</dbReference>
<proteinExistence type="predicted"/>
<protein>
    <submittedName>
        <fullName evidence="10">Hemicentin-1</fullName>
    </submittedName>
</protein>
<dbReference type="InterPro" id="IPR036179">
    <property type="entry name" value="Ig-like_dom_sf"/>
</dbReference>
<evidence type="ECO:0000256" key="2">
    <source>
        <dbReference type="ARBA" id="ARBA00022692"/>
    </source>
</evidence>